<sequence length="116" mass="13801">MPDNNVFYHSSPYHSNNYILSLAFNFDKEEDVYQFAFCYPYSYSKCQAHLDHLERRGMPFFKRELLGQSLDFNNEIIVMSVHDNCPLFIRMEMHIFWLANIDFPSTPSWLLPPPVV</sequence>
<gene>
    <name evidence="2" type="ORF">NEZAVI_LOCUS3943</name>
</gene>
<comment type="cofactor">
    <cofactor evidence="1">
        <name>Zn(2+)</name>
        <dbReference type="ChEBI" id="CHEBI:29105"/>
    </cofactor>
</comment>
<dbReference type="InterPro" id="IPR050821">
    <property type="entry name" value="Cytosolic_carboxypeptidase"/>
</dbReference>
<reference evidence="2" key="1">
    <citation type="submission" date="2022-01" db="EMBL/GenBank/DDBJ databases">
        <authorList>
            <person name="King R."/>
        </authorList>
    </citation>
    <scope>NUCLEOTIDE SEQUENCE</scope>
</reference>
<dbReference type="OrthoDB" id="10253041at2759"/>
<evidence type="ECO:0000313" key="3">
    <source>
        <dbReference type="Proteomes" id="UP001152798"/>
    </source>
</evidence>
<accession>A0A9P0H4B3</accession>
<dbReference type="EMBL" id="OV725078">
    <property type="protein sequence ID" value="CAH1393242.1"/>
    <property type="molecule type" value="Genomic_DNA"/>
</dbReference>
<name>A0A9P0H4B3_NEZVI</name>
<dbReference type="SUPFAM" id="SSF53187">
    <property type="entry name" value="Zn-dependent exopeptidases"/>
    <property type="match status" value="1"/>
</dbReference>
<evidence type="ECO:0000256" key="1">
    <source>
        <dbReference type="ARBA" id="ARBA00001947"/>
    </source>
</evidence>
<dbReference type="AlphaFoldDB" id="A0A9P0H4B3"/>
<protein>
    <submittedName>
        <fullName evidence="2">Uncharacterized protein</fullName>
    </submittedName>
</protein>
<evidence type="ECO:0000313" key="2">
    <source>
        <dbReference type="EMBL" id="CAH1393242.1"/>
    </source>
</evidence>
<organism evidence="2 3">
    <name type="scientific">Nezara viridula</name>
    <name type="common">Southern green stink bug</name>
    <name type="synonym">Cimex viridulus</name>
    <dbReference type="NCBI Taxonomy" id="85310"/>
    <lineage>
        <taxon>Eukaryota</taxon>
        <taxon>Metazoa</taxon>
        <taxon>Ecdysozoa</taxon>
        <taxon>Arthropoda</taxon>
        <taxon>Hexapoda</taxon>
        <taxon>Insecta</taxon>
        <taxon>Pterygota</taxon>
        <taxon>Neoptera</taxon>
        <taxon>Paraneoptera</taxon>
        <taxon>Hemiptera</taxon>
        <taxon>Heteroptera</taxon>
        <taxon>Panheteroptera</taxon>
        <taxon>Pentatomomorpha</taxon>
        <taxon>Pentatomoidea</taxon>
        <taxon>Pentatomidae</taxon>
        <taxon>Pentatominae</taxon>
        <taxon>Nezara</taxon>
    </lineage>
</organism>
<keyword evidence="3" id="KW-1185">Reference proteome</keyword>
<dbReference type="PANTHER" id="PTHR12756:SF9">
    <property type="entry name" value="CYTOSOLIC CARBOXYPEPTIDASE 6"/>
    <property type="match status" value="1"/>
</dbReference>
<dbReference type="Proteomes" id="UP001152798">
    <property type="component" value="Chromosome 2"/>
</dbReference>
<proteinExistence type="predicted"/>
<dbReference type="PANTHER" id="PTHR12756">
    <property type="entry name" value="CYTOSOLIC CARBOXYPEPTIDASE"/>
    <property type="match status" value="1"/>
</dbReference>